<dbReference type="SUPFAM" id="SSF49785">
    <property type="entry name" value="Galactose-binding domain-like"/>
    <property type="match status" value="1"/>
</dbReference>
<feature type="domain" description="Glycoside hydrolase family 2 catalytic" evidence="5">
    <location>
        <begin position="283"/>
        <end position="539"/>
    </location>
</feature>
<dbReference type="PANTHER" id="PTHR42732:SF1">
    <property type="entry name" value="BETA-MANNOSIDASE"/>
    <property type="match status" value="1"/>
</dbReference>
<dbReference type="Gene3D" id="2.60.120.260">
    <property type="entry name" value="Galactose-binding domain-like"/>
    <property type="match status" value="1"/>
</dbReference>
<dbReference type="Gene3D" id="2.60.40.10">
    <property type="entry name" value="Immunoglobulins"/>
    <property type="match status" value="3"/>
</dbReference>
<dbReference type="Proteomes" id="UP000823890">
    <property type="component" value="Unassembled WGS sequence"/>
</dbReference>
<evidence type="ECO:0000259" key="5">
    <source>
        <dbReference type="Pfam" id="PF02836"/>
    </source>
</evidence>
<evidence type="ECO:0000256" key="2">
    <source>
        <dbReference type="ARBA" id="ARBA00022801"/>
    </source>
</evidence>
<dbReference type="InterPro" id="IPR032311">
    <property type="entry name" value="DUF4982"/>
</dbReference>
<gene>
    <name evidence="9" type="ORF">H9758_07340</name>
</gene>
<evidence type="ECO:0000259" key="8">
    <source>
        <dbReference type="Pfam" id="PF18565"/>
    </source>
</evidence>
<dbReference type="InterPro" id="IPR017853">
    <property type="entry name" value="GH"/>
</dbReference>
<reference evidence="9" key="1">
    <citation type="journal article" date="2021" name="PeerJ">
        <title>Extensive microbial diversity within the chicken gut microbiome revealed by metagenomics and culture.</title>
        <authorList>
            <person name="Gilroy R."/>
            <person name="Ravi A."/>
            <person name="Getino M."/>
            <person name="Pursley I."/>
            <person name="Horton D.L."/>
            <person name="Alikhan N.F."/>
            <person name="Baker D."/>
            <person name="Gharbi K."/>
            <person name="Hall N."/>
            <person name="Watson M."/>
            <person name="Adriaenssens E.M."/>
            <person name="Foster-Nyarko E."/>
            <person name="Jarju S."/>
            <person name="Secka A."/>
            <person name="Antonio M."/>
            <person name="Oren A."/>
            <person name="Chaudhuri R.R."/>
            <person name="La Ragione R."/>
            <person name="Hildebrand F."/>
            <person name="Pallen M.J."/>
        </authorList>
    </citation>
    <scope>NUCLEOTIDE SEQUENCE</scope>
    <source>
        <strain evidence="9">ChiW19-954</strain>
    </source>
</reference>
<dbReference type="AlphaFoldDB" id="A0A9D2SU35"/>
<evidence type="ECO:0000259" key="6">
    <source>
        <dbReference type="Pfam" id="PF02837"/>
    </source>
</evidence>
<organism evidence="9 10">
    <name type="scientific">Candidatus Mediterraneibacter faecipullorum</name>
    <dbReference type="NCBI Taxonomy" id="2838670"/>
    <lineage>
        <taxon>Bacteria</taxon>
        <taxon>Bacillati</taxon>
        <taxon>Bacillota</taxon>
        <taxon>Clostridia</taxon>
        <taxon>Lachnospirales</taxon>
        <taxon>Lachnospiraceae</taxon>
        <taxon>Mediterraneibacter</taxon>
    </lineage>
</organism>
<dbReference type="InterPro" id="IPR006101">
    <property type="entry name" value="Glyco_hydro_2"/>
</dbReference>
<evidence type="ECO:0000256" key="1">
    <source>
        <dbReference type="ARBA" id="ARBA00007401"/>
    </source>
</evidence>
<dbReference type="InterPro" id="IPR006103">
    <property type="entry name" value="Glyco_hydro_2_cat"/>
</dbReference>
<dbReference type="PANTHER" id="PTHR42732">
    <property type="entry name" value="BETA-GALACTOSIDASE"/>
    <property type="match status" value="1"/>
</dbReference>
<evidence type="ECO:0000313" key="9">
    <source>
        <dbReference type="EMBL" id="HJC34394.1"/>
    </source>
</evidence>
<dbReference type="PRINTS" id="PR00132">
    <property type="entry name" value="GLHYDRLASE2"/>
</dbReference>
<dbReference type="InterPro" id="IPR036156">
    <property type="entry name" value="Beta-gal/glucu_dom_sf"/>
</dbReference>
<dbReference type="InterPro" id="IPR040605">
    <property type="entry name" value="Glyco_hydro2_dom5"/>
</dbReference>
<dbReference type="GO" id="GO:0004553">
    <property type="term" value="F:hydrolase activity, hydrolyzing O-glycosyl compounds"/>
    <property type="evidence" value="ECO:0007669"/>
    <property type="project" value="InterPro"/>
</dbReference>
<dbReference type="InterPro" id="IPR008979">
    <property type="entry name" value="Galactose-bd-like_sf"/>
</dbReference>
<dbReference type="Pfam" id="PF02837">
    <property type="entry name" value="Glyco_hydro_2_N"/>
    <property type="match status" value="1"/>
</dbReference>
<keyword evidence="3" id="KW-0326">Glycosidase</keyword>
<dbReference type="Pfam" id="PF02836">
    <property type="entry name" value="Glyco_hydro_2_C"/>
    <property type="match status" value="1"/>
</dbReference>
<dbReference type="Pfam" id="PF16355">
    <property type="entry name" value="DUF4982"/>
    <property type="match status" value="1"/>
</dbReference>
<dbReference type="SUPFAM" id="SSF49303">
    <property type="entry name" value="beta-Galactosidase/glucuronidase domain"/>
    <property type="match status" value="1"/>
</dbReference>
<comment type="similarity">
    <text evidence="1">Belongs to the glycosyl hydrolase 2 family.</text>
</comment>
<dbReference type="InterPro" id="IPR051913">
    <property type="entry name" value="GH2_Domain-Containing"/>
</dbReference>
<evidence type="ECO:0000259" key="7">
    <source>
        <dbReference type="Pfam" id="PF16355"/>
    </source>
</evidence>
<proteinExistence type="inferred from homology"/>
<feature type="domain" description="Glycosyl hydrolases family 2 sugar binding" evidence="6">
    <location>
        <begin position="22"/>
        <end position="156"/>
    </location>
</feature>
<accession>A0A9D2SU35</accession>
<dbReference type="InterPro" id="IPR006102">
    <property type="entry name" value="Ig-like_GH2"/>
</dbReference>
<reference evidence="9" key="2">
    <citation type="submission" date="2021-04" db="EMBL/GenBank/DDBJ databases">
        <authorList>
            <person name="Gilroy R."/>
        </authorList>
    </citation>
    <scope>NUCLEOTIDE SEQUENCE</scope>
    <source>
        <strain evidence="9">ChiW19-954</strain>
    </source>
</reference>
<keyword evidence="2" id="KW-0378">Hydrolase</keyword>
<feature type="domain" description="Glycoside hydrolase family 2" evidence="8">
    <location>
        <begin position="713"/>
        <end position="801"/>
    </location>
</feature>
<dbReference type="EMBL" id="DWWO01000091">
    <property type="protein sequence ID" value="HJC34394.1"/>
    <property type="molecule type" value="Genomic_DNA"/>
</dbReference>
<dbReference type="GO" id="GO:0005975">
    <property type="term" value="P:carbohydrate metabolic process"/>
    <property type="evidence" value="ECO:0007669"/>
    <property type="project" value="InterPro"/>
</dbReference>
<name>A0A9D2SU35_9FIRM</name>
<feature type="domain" description="Glycoside hydrolase family 2 immunoglobulin-like beta-sandwich" evidence="4">
    <location>
        <begin position="167"/>
        <end position="257"/>
    </location>
</feature>
<dbReference type="SUPFAM" id="SSF51445">
    <property type="entry name" value="(Trans)glycosidases"/>
    <property type="match status" value="1"/>
</dbReference>
<dbReference type="Gene3D" id="3.20.20.80">
    <property type="entry name" value="Glycosidases"/>
    <property type="match status" value="1"/>
</dbReference>
<dbReference type="Pfam" id="PF00703">
    <property type="entry name" value="Glyco_hydro_2"/>
    <property type="match status" value="1"/>
</dbReference>
<sequence length="804" mass="91746">MPEVYMKELTRYKNWKFHLGDVEDAWRKDYDDSEWEKITIPHDWSIRRPFSQKYSSGTGYVEGGIGWYRHEFPLSAGDAGKHVLLIFDGIYKNSTVWVNSSCCGGRPYGYTTFAVDISRIARFGVTNEVSVRVDQREISDSRWFTGAGITRKVRVLIQEPVHIVYDSLFFTTVKCGKDSAQVKVSCEVENTSNEEAEKLLKIGLTDTEKKGVLELTEVVRLEPGEIKTVEMTGEVTDLHLWDDVSPYLYTLTVEIGNTKAPADWTVSDIRKVGIRTVEFEPDRGMYVNGVSKKIRGVCLHHDAGCLGAAVTKEIWRRRLEKLKKAGCNAVRMSHNPHMPELYDLCDEMGFYVMDEAFDEWENAKNKWYQGHNVYPPRHEGYYKYFHEWHRSDLQAMIRRDRCHPCVIMWSVGNELDYPNDPYCHPLFQSMTGNNDANKPAQERIYNPDKPNAERLTEILNLLVKETKEADDTRPVTVAAAFPELTTQLGYIDGLDVVGYNYKEHLYEEHHAAFPEKSFLGSETDHSSAAWEAAKKPYICGQFLWTGVDYMGEALGWPMRGSDAGLLTMAGFEKNEYYRRMAMWSSEPVVHLITRRVGQPDRSRELEPFGRTWNYKPGEEVEVRCYTNQDKIYLYLNGSPVTELSAEDTCRENTSKTRNKNKEYVCWKIPFSPGVLKAEAVEGGTDGKERRICDKICTVYVATALKLDVYGTPDAHEIAQIEVQAVDMKGNFVESASEVVKVHVEGGALKGIENGDLYDVTEYTADYRRLYRGRLIIYAKKADGSQGMKVKVESAYAGTAEIDIK</sequence>
<dbReference type="InterPro" id="IPR013783">
    <property type="entry name" value="Ig-like_fold"/>
</dbReference>
<dbReference type="Pfam" id="PF18565">
    <property type="entry name" value="Glyco_hydro2_C5"/>
    <property type="match status" value="1"/>
</dbReference>
<protein>
    <submittedName>
        <fullName evidence="9">DUF4982 domain-containing protein</fullName>
    </submittedName>
</protein>
<dbReference type="InterPro" id="IPR006104">
    <property type="entry name" value="Glyco_hydro_2_N"/>
</dbReference>
<feature type="domain" description="DUF4982" evidence="7">
    <location>
        <begin position="617"/>
        <end position="683"/>
    </location>
</feature>
<evidence type="ECO:0000259" key="4">
    <source>
        <dbReference type="Pfam" id="PF00703"/>
    </source>
</evidence>
<evidence type="ECO:0000256" key="3">
    <source>
        <dbReference type="ARBA" id="ARBA00023295"/>
    </source>
</evidence>
<comment type="caution">
    <text evidence="9">The sequence shown here is derived from an EMBL/GenBank/DDBJ whole genome shotgun (WGS) entry which is preliminary data.</text>
</comment>
<evidence type="ECO:0000313" key="10">
    <source>
        <dbReference type="Proteomes" id="UP000823890"/>
    </source>
</evidence>